<name>A0ABM9EC61_9HYPH</name>
<keyword evidence="3" id="KW-1185">Reference proteome</keyword>
<comment type="caution">
    <text evidence="2">The sequence shown here is derived from an EMBL/GenBank/DDBJ whole genome shotgun (WGS) entry which is preliminary data.</text>
</comment>
<dbReference type="EMBL" id="CAKXZT010000149">
    <property type="protein sequence ID" value="CAH2406393.1"/>
    <property type="molecule type" value="Genomic_DNA"/>
</dbReference>
<protein>
    <submittedName>
        <fullName evidence="2">Uncharacterized protein</fullName>
    </submittedName>
</protein>
<feature type="region of interest" description="Disordered" evidence="1">
    <location>
        <begin position="40"/>
        <end position="62"/>
    </location>
</feature>
<dbReference type="Proteomes" id="UP001153050">
    <property type="component" value="Unassembled WGS sequence"/>
</dbReference>
<accession>A0ABM9EC61</accession>
<evidence type="ECO:0000256" key="1">
    <source>
        <dbReference type="SAM" id="MobiDB-lite"/>
    </source>
</evidence>
<proteinExistence type="predicted"/>
<evidence type="ECO:0000313" key="3">
    <source>
        <dbReference type="Proteomes" id="UP001153050"/>
    </source>
</evidence>
<gene>
    <name evidence="2" type="ORF">MES5069_520101</name>
</gene>
<evidence type="ECO:0000313" key="2">
    <source>
        <dbReference type="EMBL" id="CAH2406393.1"/>
    </source>
</evidence>
<organism evidence="2 3">
    <name type="scientific">Mesorhizobium escarrei</name>
    <dbReference type="NCBI Taxonomy" id="666018"/>
    <lineage>
        <taxon>Bacteria</taxon>
        <taxon>Pseudomonadati</taxon>
        <taxon>Pseudomonadota</taxon>
        <taxon>Alphaproteobacteria</taxon>
        <taxon>Hyphomicrobiales</taxon>
        <taxon>Phyllobacteriaceae</taxon>
        <taxon>Mesorhizobium</taxon>
    </lineage>
</organism>
<sequence>MTPEPVAAALLHNRTTTAWVVKTATLAVLKSPEVQTADFRGGLRAGVKSRRTVPQAPARSSV</sequence>
<reference evidence="2 3" key="1">
    <citation type="submission" date="2022-03" db="EMBL/GenBank/DDBJ databases">
        <authorList>
            <person name="Brunel B."/>
        </authorList>
    </citation>
    <scope>NUCLEOTIDE SEQUENCE [LARGE SCALE GENOMIC DNA]</scope>
    <source>
        <strain evidence="2">STM5069sample</strain>
    </source>
</reference>